<accession>A0A8J3SDH3</accession>
<reference evidence="1 2" key="1">
    <citation type="submission" date="2021-01" db="EMBL/GenBank/DDBJ databases">
        <title>Whole genome shotgun sequence of Planobispora siamensis NBRC 107568.</title>
        <authorList>
            <person name="Komaki H."/>
            <person name="Tamura T."/>
        </authorList>
    </citation>
    <scope>NUCLEOTIDE SEQUENCE [LARGE SCALE GENOMIC DNA]</scope>
    <source>
        <strain evidence="1 2">NBRC 107568</strain>
    </source>
</reference>
<dbReference type="EMBL" id="BOOJ01000019">
    <property type="protein sequence ID" value="GIH91349.1"/>
    <property type="molecule type" value="Genomic_DNA"/>
</dbReference>
<gene>
    <name evidence="1" type="ORF">Psi01_19790</name>
</gene>
<keyword evidence="2" id="KW-1185">Reference proteome</keyword>
<evidence type="ECO:0000313" key="2">
    <source>
        <dbReference type="Proteomes" id="UP000619788"/>
    </source>
</evidence>
<dbReference type="Proteomes" id="UP000619788">
    <property type="component" value="Unassembled WGS sequence"/>
</dbReference>
<evidence type="ECO:0000313" key="1">
    <source>
        <dbReference type="EMBL" id="GIH91349.1"/>
    </source>
</evidence>
<sequence>MNRHEGQNSDPATEVTTMTRSEFDDIRAHITAEADRPGDLLRVARSLLDDLEVARMREATLRAYYLRLLTAARATVAAQRAGYPEPLTFLTDELAKRGQLPGTEDEVNRVLADAHTAAALLACLEQSPMRTTGSAPRVRKCAGSGRTLPH</sequence>
<comment type="caution">
    <text evidence="1">The sequence shown here is derived from an EMBL/GenBank/DDBJ whole genome shotgun (WGS) entry which is preliminary data.</text>
</comment>
<name>A0A8J3SDH3_9ACTN</name>
<protein>
    <submittedName>
        <fullName evidence="1">Uncharacterized protein</fullName>
    </submittedName>
</protein>
<organism evidence="1 2">
    <name type="scientific">Planobispora siamensis</name>
    <dbReference type="NCBI Taxonomy" id="936338"/>
    <lineage>
        <taxon>Bacteria</taxon>
        <taxon>Bacillati</taxon>
        <taxon>Actinomycetota</taxon>
        <taxon>Actinomycetes</taxon>
        <taxon>Streptosporangiales</taxon>
        <taxon>Streptosporangiaceae</taxon>
        <taxon>Planobispora</taxon>
    </lineage>
</organism>
<proteinExistence type="predicted"/>
<dbReference type="AlphaFoldDB" id="A0A8J3SDH3"/>